<evidence type="ECO:0000256" key="2">
    <source>
        <dbReference type="ARBA" id="ARBA00019992"/>
    </source>
</evidence>
<sequence length="467" mass="52153">MTRQRNREGLEFTAANAQAVEAFDETVKRYLQFHGDIGGALKATFAHDAQMPMALILRGYFYLLMGLRPLADKAAQLAAGLQPGRAALTEREQRHLDALACWSRDSLQAATEHWERIARAHPRDILAVKMAHFGYFYLGRSARIRDGIAQAIDSWSEDDALYPYMLSMMAFGQVEAGELARGEASGRRALELTPHDPWAVHAVAHALEPTDRKADALAWIARHERHWSEANNFRHHIHWHRALIHLEQGDAQAALDWYDRTVFAADSVEYLDVCNEASLLMRLELSGVDVGRRWEAVAQKSAARIDDQVMGFADVHYAMALCSSANPEHRQQAQALAERLERYSHGGTDNAQAYRQAVVPIVGALLAFRQGRYRESADALLACADVAHAAGGSHDQRDVYEYLTAEALFRAAPAHPDTIAYLARRSFRAPHNPHNWRLYLQSLEQSGQDRTLAAATARRQAAAHATA</sequence>
<dbReference type="KEGG" id="bbh:BN112_2773"/>
<keyword evidence="4" id="KW-0802">TPR repeat</keyword>
<evidence type="ECO:0000256" key="1">
    <source>
        <dbReference type="ARBA" id="ARBA00005857"/>
    </source>
</evidence>
<proteinExistence type="inferred from homology"/>
<dbReference type="AlphaFoldDB" id="A0A0C6P5E0"/>
<evidence type="ECO:0000256" key="4">
    <source>
        <dbReference type="ARBA" id="ARBA00022803"/>
    </source>
</evidence>
<dbReference type="InterPro" id="IPR011990">
    <property type="entry name" value="TPR-like_helical_dom_sf"/>
</dbReference>
<evidence type="ECO:0000313" key="5">
    <source>
        <dbReference type="EMBL" id="CCJ54690.1"/>
    </source>
</evidence>
<dbReference type="EMBL" id="HE965806">
    <property type="protein sequence ID" value="CCJ54690.1"/>
    <property type="molecule type" value="Genomic_DNA"/>
</dbReference>
<dbReference type="OrthoDB" id="9815900at2"/>
<dbReference type="HOGENOM" id="CLU_029972_1_2_4"/>
<dbReference type="Proteomes" id="UP000007564">
    <property type="component" value="Chromosome"/>
</dbReference>
<evidence type="ECO:0000313" key="6">
    <source>
        <dbReference type="Proteomes" id="UP000007564"/>
    </source>
</evidence>
<comment type="similarity">
    <text evidence="1">Belongs to the TTC38 family.</text>
</comment>
<protein>
    <recommendedName>
        <fullName evidence="2">Tetratricopeptide repeat protein 38</fullName>
    </recommendedName>
</protein>
<dbReference type="PANTHER" id="PTHR16263:SF4">
    <property type="entry name" value="TETRATRICOPEPTIDE REPEAT PROTEIN 38"/>
    <property type="match status" value="1"/>
</dbReference>
<dbReference type="GeneID" id="56480663"/>
<dbReference type="RefSeq" id="WP_015064566.1">
    <property type="nucleotide sequence ID" value="NC_019382.1"/>
</dbReference>
<keyword evidence="3" id="KW-0677">Repeat</keyword>
<gene>
    <name evidence="5" type="ORF">BN112_2773</name>
</gene>
<name>A0A0C6P5E0_BORBO</name>
<dbReference type="InterPro" id="IPR033891">
    <property type="entry name" value="TTC38"/>
</dbReference>
<reference evidence="5 6" key="1">
    <citation type="journal article" date="2012" name="BMC Genomics">
        <title>Comparative genomics of the classical Bordetella subspecies: the evolution and exchange of virulence-associated diversity amongst closely related pathogens.</title>
        <authorList>
            <person name="Park J."/>
            <person name="Zhang Y."/>
            <person name="Buboltz A.M."/>
            <person name="Zhang X."/>
            <person name="Schuster S.C."/>
            <person name="Ahuja U."/>
            <person name="Liu M."/>
            <person name="Miller J.F."/>
            <person name="Sebaihia M."/>
            <person name="Bentley S.D."/>
            <person name="Parkhill J."/>
            <person name="Harvill E.T."/>
        </authorList>
    </citation>
    <scope>NUCLEOTIDE SEQUENCE [LARGE SCALE GENOMIC DNA]</scope>
    <source>
        <strain evidence="5 6">253</strain>
    </source>
</reference>
<organism evidence="5 6">
    <name type="scientific">Bordetella bronchiseptica 253</name>
    <dbReference type="NCBI Taxonomy" id="568707"/>
    <lineage>
        <taxon>Bacteria</taxon>
        <taxon>Pseudomonadati</taxon>
        <taxon>Pseudomonadota</taxon>
        <taxon>Betaproteobacteria</taxon>
        <taxon>Burkholderiales</taxon>
        <taxon>Alcaligenaceae</taxon>
        <taxon>Bordetella</taxon>
    </lineage>
</organism>
<dbReference type="PANTHER" id="PTHR16263">
    <property type="entry name" value="TETRATRICOPEPTIDE REPEAT PROTEIN 38"/>
    <property type="match status" value="1"/>
</dbReference>
<accession>A0A0C6P5E0</accession>
<dbReference type="SUPFAM" id="SSF48452">
    <property type="entry name" value="TPR-like"/>
    <property type="match status" value="1"/>
</dbReference>
<dbReference type="CDD" id="cd05804">
    <property type="entry name" value="StaR_like"/>
    <property type="match status" value="1"/>
</dbReference>
<dbReference type="Gene3D" id="1.25.40.10">
    <property type="entry name" value="Tetratricopeptide repeat domain"/>
    <property type="match status" value="1"/>
</dbReference>
<evidence type="ECO:0000256" key="3">
    <source>
        <dbReference type="ARBA" id="ARBA00022737"/>
    </source>
</evidence>